<dbReference type="InParanoid" id="B8C0G0"/>
<accession>B8C0G0</accession>
<evidence type="ECO:0000256" key="1">
    <source>
        <dbReference type="ARBA" id="ARBA00004141"/>
    </source>
</evidence>
<evidence type="ECO:0000256" key="3">
    <source>
        <dbReference type="ARBA" id="ARBA00022679"/>
    </source>
</evidence>
<evidence type="ECO:0000313" key="12">
    <source>
        <dbReference type="Proteomes" id="UP000001449"/>
    </source>
</evidence>
<keyword evidence="6 9" id="KW-0472">Membrane</keyword>
<dbReference type="GO" id="GO:0016020">
    <property type="term" value="C:membrane"/>
    <property type="evidence" value="ECO:0007669"/>
    <property type="project" value="UniProtKB-SubCell"/>
</dbReference>
<dbReference type="PANTHER" id="PTHR13533:SF31">
    <property type="entry name" value="PROTEIN ALTERED XYLOGLUCAN 9"/>
    <property type="match status" value="1"/>
</dbReference>
<dbReference type="EMBL" id="CM000641">
    <property type="protein sequence ID" value="EED93511.1"/>
    <property type="molecule type" value="Genomic_DNA"/>
</dbReference>
<comment type="subcellular location">
    <subcellularLocation>
        <location evidence="1">Membrane</location>
        <topology evidence="1">Multi-pass membrane protein</topology>
    </subcellularLocation>
</comment>
<dbReference type="AlphaFoldDB" id="B8C0G0"/>
<gene>
    <name evidence="11" type="ORF">THAPSDRAFT_4842</name>
</gene>
<sequence>MATRTSPTLVSVSPLPLFKLDVDPLDGIAPSTVAMIILFGSLTFATVGMAAKAWMTGDKREYHDDSTSVQHLDDHQSIRSSGSRGSLRDRSVGGKQSGTGSALLKKQSDKWNNPIDENNVYDGDNSQGERSIHRLGERVQILDQWHQTKRCRDLTVFWTIVIVFYAYFVSWRRNDGRQVIDANPQPQPQQSKSVTTTINESPRKQGMNQNSKRNVEAASRRTKNVLSELLSDGTSVASKDSSQESGLSRRLEEVLLDDVLGHEDHETIDETVYSEDDHSEGWVEKGSKMLGLDGYGLNKRGVVRDAKPEEDVMNGFQTLEIKGFLSVAMLIFQYNNDSQSGLYNTRENNDDYVGGVLSNLSKVGITSFIFLLTGYHHSSYYYYHPANAATTNPKSTSKRSSSRNVNQPNLYGVSRVLSVLAKMNVTAVFLSLVLGDSPLKYTLCSVHSFFFVTTWLSLMAYRSINYDKYKFRMKMFVVACIIFISDFVFTQALKYDMPNEVWELCYISHLNRFTAFAASLQLRKLESSRTTVNVLAKSSICLALAAATFYWSSGPLQLSTYNMSHPYFGLIPLLTFVYWRNSRIIFREHHIAAFAWIGRHSLEIYLLASTFGKTLVLWPGYPRCNFSAVSGLILYSSRLINDLVQVMRQMLLPENNEKKCIKHVLFVGVGTLILYWFGLALCWADMVTTGTMTVITIISGLALFQTVMDETWTEHASSSKGSKRETQSSNSPDDVDVSSAIKTKSRLLGAASVLLLVVVWYGWSALSGLFPSMPMDASCADSVNDGLWVPINSCLDRGILHRDYNAMNFFDAEVCVSTAAKQWGWPANPNMHCGFRYRSDTEIQARLRGKRLVVIGDSSVRSLYHSLCRSMGDGSAGGYEGISSHYDSSRTFGSTTIDYKWAPLSFDVVAKLKNMRNDFVTPGKHRPDIILAGGGLFDKLHLSSSEEDLQFQREVVINLAAELRSLREAGIAVIWFSPPTVNTRALNSDEKRTHMSEERLAEMRQLYVDMGVTSSASFVLEGPGFTCGKVNESYDGIHFPNDVYDAGVQVLANAFTWLIEIDASALDIGANRSSSQSNPYLGLMMLSFALVALFFFDGYFGFSFLAQVFVTKDKVSPPDLYQEAFAPVFIRLKVNEKNDEKVSRSSSDEDYDEVEMLGLIESSSSTLSRRR</sequence>
<reference evidence="11 12" key="2">
    <citation type="journal article" date="2008" name="Nature">
        <title>The Phaeodactylum genome reveals the evolutionary history of diatom genomes.</title>
        <authorList>
            <person name="Bowler C."/>
            <person name="Allen A.E."/>
            <person name="Badger J.H."/>
            <person name="Grimwood J."/>
            <person name="Jabbari K."/>
            <person name="Kuo A."/>
            <person name="Maheswari U."/>
            <person name="Martens C."/>
            <person name="Maumus F."/>
            <person name="Otillar R.P."/>
            <person name="Rayko E."/>
            <person name="Salamov A."/>
            <person name="Vandepoele K."/>
            <person name="Beszteri B."/>
            <person name="Gruber A."/>
            <person name="Heijde M."/>
            <person name="Katinka M."/>
            <person name="Mock T."/>
            <person name="Valentin K."/>
            <person name="Verret F."/>
            <person name="Berges J.A."/>
            <person name="Brownlee C."/>
            <person name="Cadoret J.P."/>
            <person name="Chiovitti A."/>
            <person name="Choi C.J."/>
            <person name="Coesel S."/>
            <person name="De Martino A."/>
            <person name="Detter J.C."/>
            <person name="Durkin C."/>
            <person name="Falciatore A."/>
            <person name="Fournet J."/>
            <person name="Haruta M."/>
            <person name="Huysman M.J."/>
            <person name="Jenkins B.D."/>
            <person name="Jiroutova K."/>
            <person name="Jorgensen R.E."/>
            <person name="Joubert Y."/>
            <person name="Kaplan A."/>
            <person name="Kroger N."/>
            <person name="Kroth P.G."/>
            <person name="La Roche J."/>
            <person name="Lindquist E."/>
            <person name="Lommer M."/>
            <person name="Martin-Jezequel V."/>
            <person name="Lopez P.J."/>
            <person name="Lucas S."/>
            <person name="Mangogna M."/>
            <person name="McGinnis K."/>
            <person name="Medlin L.K."/>
            <person name="Montsant A."/>
            <person name="Oudot-Le Secq M.P."/>
            <person name="Napoli C."/>
            <person name="Obornik M."/>
            <person name="Parker M.S."/>
            <person name="Petit J.L."/>
            <person name="Porcel B.M."/>
            <person name="Poulsen N."/>
            <person name="Robison M."/>
            <person name="Rychlewski L."/>
            <person name="Rynearson T.A."/>
            <person name="Schmutz J."/>
            <person name="Shapiro H."/>
            <person name="Siaut M."/>
            <person name="Stanley M."/>
            <person name="Sussman M.R."/>
            <person name="Taylor A.R."/>
            <person name="Vardi A."/>
            <person name="von Dassow P."/>
            <person name="Vyverman W."/>
            <person name="Willis A."/>
            <person name="Wyrwicz L.S."/>
            <person name="Rokhsar D.S."/>
            <person name="Weissenbach J."/>
            <person name="Armbrust E.V."/>
            <person name="Green B.R."/>
            <person name="Van de Peer Y."/>
            <person name="Grigoriev I.V."/>
        </authorList>
    </citation>
    <scope>NUCLEOTIDE SEQUENCE [LARGE SCALE GENOMIC DNA]</scope>
    <source>
        <strain evidence="11 12">CCMP1335</strain>
    </source>
</reference>
<keyword evidence="4 9" id="KW-0812">Transmembrane</keyword>
<dbReference type="PaxDb" id="35128-Thaps4842"/>
<dbReference type="GO" id="GO:0016407">
    <property type="term" value="F:acetyltransferase activity"/>
    <property type="evidence" value="ECO:0000318"/>
    <property type="project" value="GO_Central"/>
</dbReference>
<feature type="transmembrane region" description="Helical" evidence="9">
    <location>
        <begin position="563"/>
        <end position="579"/>
    </location>
</feature>
<evidence type="ECO:0000256" key="5">
    <source>
        <dbReference type="ARBA" id="ARBA00022989"/>
    </source>
</evidence>
<evidence type="ECO:0000313" key="11">
    <source>
        <dbReference type="EMBL" id="EED93511.1"/>
    </source>
</evidence>
<dbReference type="Pfam" id="PF07779">
    <property type="entry name" value="Cas1_AcylT"/>
    <property type="match status" value="1"/>
</dbReference>
<feature type="region of interest" description="Disordered" evidence="8">
    <location>
        <begin position="179"/>
        <end position="218"/>
    </location>
</feature>
<feature type="transmembrane region" description="Helical" evidence="9">
    <location>
        <begin position="660"/>
        <end position="677"/>
    </location>
</feature>
<evidence type="ECO:0000256" key="2">
    <source>
        <dbReference type="ARBA" id="ARBA00010666"/>
    </source>
</evidence>
<feature type="compositionally biased region" description="Polar residues" evidence="8">
    <location>
        <begin position="188"/>
        <end position="212"/>
    </location>
</feature>
<feature type="region of interest" description="Disordered" evidence="8">
    <location>
        <begin position="715"/>
        <end position="736"/>
    </location>
</feature>
<dbReference type="RefSeq" id="XP_002289974.1">
    <property type="nucleotide sequence ID" value="XM_002289938.1"/>
</dbReference>
<feature type="region of interest" description="Disordered" evidence="8">
    <location>
        <begin position="65"/>
        <end position="125"/>
    </location>
</feature>
<proteinExistence type="inferred from homology"/>
<dbReference type="Gene3D" id="3.40.50.1110">
    <property type="entry name" value="SGNH hydrolase"/>
    <property type="match status" value="1"/>
</dbReference>
<dbReference type="GO" id="GO:0005794">
    <property type="term" value="C:Golgi apparatus"/>
    <property type="evidence" value="ECO:0000318"/>
    <property type="project" value="GO_Central"/>
</dbReference>
<dbReference type="PANTHER" id="PTHR13533">
    <property type="entry name" value="N-ACETYLNEURAMINATE 9-O-ACETYLTRANSFERASE"/>
    <property type="match status" value="1"/>
</dbReference>
<evidence type="ECO:0000256" key="8">
    <source>
        <dbReference type="SAM" id="MobiDB-lite"/>
    </source>
</evidence>
<dbReference type="eggNOG" id="KOG1699">
    <property type="taxonomic scope" value="Eukaryota"/>
</dbReference>
<keyword evidence="5 9" id="KW-1133">Transmembrane helix</keyword>
<keyword evidence="12" id="KW-1185">Reference proteome</keyword>
<feature type="transmembrane region" description="Helical" evidence="9">
    <location>
        <begin position="534"/>
        <end position="551"/>
    </location>
</feature>
<feature type="transmembrane region" description="Helical" evidence="9">
    <location>
        <begin position="1080"/>
        <end position="1102"/>
    </location>
</feature>
<evidence type="ECO:0000256" key="4">
    <source>
        <dbReference type="ARBA" id="ARBA00022692"/>
    </source>
</evidence>
<dbReference type="HOGENOM" id="CLU_274128_0_0_1"/>
<protein>
    <recommendedName>
        <fullName evidence="10">Cas1p 10 TM acyl transferase domain-containing protein</fullName>
    </recommendedName>
</protein>
<feature type="compositionally biased region" description="Basic and acidic residues" evidence="8">
    <location>
        <begin position="65"/>
        <end position="77"/>
    </location>
</feature>
<dbReference type="GeneID" id="7451368"/>
<evidence type="ECO:0000256" key="7">
    <source>
        <dbReference type="ARBA" id="ARBA00023180"/>
    </source>
</evidence>
<dbReference type="InterPro" id="IPR012419">
    <property type="entry name" value="Cas1_AcylTrans_dom"/>
</dbReference>
<feature type="domain" description="Cas1p 10 TM acyl transferase" evidence="10">
    <location>
        <begin position="411"/>
        <end position="660"/>
    </location>
</feature>
<feature type="transmembrane region" description="Helical" evidence="9">
    <location>
        <begin position="446"/>
        <end position="464"/>
    </location>
</feature>
<dbReference type="KEGG" id="tps:THAPSDRAFT_4842"/>
<comment type="similarity">
    <text evidence="2">Belongs to the PC-esterase family. CASD1 subfamily.</text>
</comment>
<feature type="transmembrane region" description="Helical" evidence="9">
    <location>
        <begin position="28"/>
        <end position="51"/>
    </location>
</feature>
<dbReference type="InterPro" id="IPR036514">
    <property type="entry name" value="SGNH_hydro_sf"/>
</dbReference>
<reference evidence="11 12" key="1">
    <citation type="journal article" date="2004" name="Science">
        <title>The genome of the diatom Thalassiosira pseudonana: ecology, evolution, and metabolism.</title>
        <authorList>
            <person name="Armbrust E.V."/>
            <person name="Berges J.A."/>
            <person name="Bowler C."/>
            <person name="Green B.R."/>
            <person name="Martinez D."/>
            <person name="Putnam N.H."/>
            <person name="Zhou S."/>
            <person name="Allen A.E."/>
            <person name="Apt K.E."/>
            <person name="Bechner M."/>
            <person name="Brzezinski M.A."/>
            <person name="Chaal B.K."/>
            <person name="Chiovitti A."/>
            <person name="Davis A.K."/>
            <person name="Demarest M.S."/>
            <person name="Detter J.C."/>
            <person name="Glavina T."/>
            <person name="Goodstein D."/>
            <person name="Hadi M.Z."/>
            <person name="Hellsten U."/>
            <person name="Hildebrand M."/>
            <person name="Jenkins B.D."/>
            <person name="Jurka J."/>
            <person name="Kapitonov V.V."/>
            <person name="Kroger N."/>
            <person name="Lau W.W."/>
            <person name="Lane T.W."/>
            <person name="Larimer F.W."/>
            <person name="Lippmeier J.C."/>
            <person name="Lucas S."/>
            <person name="Medina M."/>
            <person name="Montsant A."/>
            <person name="Obornik M."/>
            <person name="Parker M.S."/>
            <person name="Palenik B."/>
            <person name="Pazour G.J."/>
            <person name="Richardson P.M."/>
            <person name="Rynearson T.A."/>
            <person name="Saito M.A."/>
            <person name="Schwartz D.C."/>
            <person name="Thamatrakoln K."/>
            <person name="Valentin K."/>
            <person name="Vardi A."/>
            <person name="Wilkerson F.P."/>
            <person name="Rokhsar D.S."/>
        </authorList>
    </citation>
    <scope>NUCLEOTIDE SEQUENCE [LARGE SCALE GENOMIC DNA]</scope>
    <source>
        <strain evidence="11 12">CCMP1335</strain>
    </source>
</reference>
<dbReference type="OMA" id="GYPRCNF"/>
<keyword evidence="3" id="KW-0808">Transferase</keyword>
<dbReference type="GO" id="GO:0005975">
    <property type="term" value="P:carbohydrate metabolic process"/>
    <property type="evidence" value="ECO:0000318"/>
    <property type="project" value="GO_Central"/>
</dbReference>
<feature type="transmembrane region" description="Helical" evidence="9">
    <location>
        <begin position="683"/>
        <end position="704"/>
    </location>
</feature>
<name>B8C0G0_THAPS</name>
<feature type="transmembrane region" description="Helical" evidence="9">
    <location>
        <begin position="154"/>
        <end position="171"/>
    </location>
</feature>
<evidence type="ECO:0000256" key="9">
    <source>
        <dbReference type="SAM" id="Phobius"/>
    </source>
</evidence>
<dbReference type="Proteomes" id="UP000001449">
    <property type="component" value="Chromosome 4"/>
</dbReference>
<feature type="transmembrane region" description="Helical" evidence="9">
    <location>
        <begin position="747"/>
        <end position="770"/>
    </location>
</feature>
<organism evidence="11 12">
    <name type="scientific">Thalassiosira pseudonana</name>
    <name type="common">Marine diatom</name>
    <name type="synonym">Cyclotella nana</name>
    <dbReference type="NCBI Taxonomy" id="35128"/>
    <lineage>
        <taxon>Eukaryota</taxon>
        <taxon>Sar</taxon>
        <taxon>Stramenopiles</taxon>
        <taxon>Ochrophyta</taxon>
        <taxon>Bacillariophyta</taxon>
        <taxon>Coscinodiscophyceae</taxon>
        <taxon>Thalassiosirophycidae</taxon>
        <taxon>Thalassiosirales</taxon>
        <taxon>Thalassiosiraceae</taxon>
        <taxon>Thalassiosira</taxon>
    </lineage>
</organism>
<keyword evidence="7" id="KW-0325">Glycoprotein</keyword>
<evidence type="ECO:0000256" key="6">
    <source>
        <dbReference type="ARBA" id="ARBA00023136"/>
    </source>
</evidence>
<evidence type="ECO:0000259" key="10">
    <source>
        <dbReference type="Pfam" id="PF07779"/>
    </source>
</evidence>